<keyword evidence="5" id="KW-0997">Cell inner membrane</keyword>
<dbReference type="GO" id="GO:0015628">
    <property type="term" value="P:protein secretion by the type II secretion system"/>
    <property type="evidence" value="ECO:0007669"/>
    <property type="project" value="InterPro"/>
</dbReference>
<evidence type="ECO:0000256" key="6">
    <source>
        <dbReference type="ARBA" id="ARBA00022692"/>
    </source>
</evidence>
<sequence>MQRSHPQQGFTLIELMVVLVIVGIASAAISLNIRPDPARALREDAERLAQLLLVAQSEVQADGRALLWQADRDGYRFVRAGAALDSDPLLRPRPWQAAPVTVQRTPQRAVRIDPEWIGEPLTLRLVSGQQQIEVRRDAAGRVEVHQP</sequence>
<dbReference type="GO" id="GO:0005886">
    <property type="term" value="C:plasma membrane"/>
    <property type="evidence" value="ECO:0007669"/>
    <property type="project" value="UniProtKB-SubCell"/>
</dbReference>
<dbReference type="SUPFAM" id="SSF54523">
    <property type="entry name" value="Pili subunits"/>
    <property type="match status" value="1"/>
</dbReference>
<dbReference type="NCBIfam" id="TIGR02532">
    <property type="entry name" value="IV_pilin_GFxxxE"/>
    <property type="match status" value="1"/>
</dbReference>
<dbReference type="Pfam" id="PF12019">
    <property type="entry name" value="GspH"/>
    <property type="match status" value="1"/>
</dbReference>
<evidence type="ECO:0000256" key="4">
    <source>
        <dbReference type="ARBA" id="ARBA00022481"/>
    </source>
</evidence>
<evidence type="ECO:0000256" key="11">
    <source>
        <dbReference type="SAM" id="Phobius"/>
    </source>
</evidence>
<keyword evidence="8 11" id="KW-0472">Membrane</keyword>
<keyword evidence="6 11" id="KW-0812">Transmembrane</keyword>
<dbReference type="Gene3D" id="3.55.40.10">
    <property type="entry name" value="minor pseudopilin epsh domain"/>
    <property type="match status" value="1"/>
</dbReference>
<evidence type="ECO:0000259" key="12">
    <source>
        <dbReference type="Pfam" id="PF12019"/>
    </source>
</evidence>
<dbReference type="RefSeq" id="WP_054916092.1">
    <property type="nucleotide sequence ID" value="NZ_RJUR01000011.1"/>
</dbReference>
<reference evidence="13 14" key="1">
    <citation type="submission" date="2018-11" db="EMBL/GenBank/DDBJ databases">
        <title>Genomic analyses of the natural microbiome of Caenorhabditis elegans.</title>
        <authorList>
            <person name="Samuel B."/>
        </authorList>
    </citation>
    <scope>NUCLEOTIDE SEQUENCE [LARGE SCALE GENOMIC DNA]</scope>
    <source>
        <strain evidence="13 14">BIGb0473</strain>
    </source>
</reference>
<proteinExistence type="inferred from homology"/>
<dbReference type="InterPro" id="IPR022346">
    <property type="entry name" value="T2SS_GspH"/>
</dbReference>
<evidence type="ECO:0000313" key="13">
    <source>
        <dbReference type="EMBL" id="ROQ53190.1"/>
    </source>
</evidence>
<dbReference type="InterPro" id="IPR045584">
    <property type="entry name" value="Pilin-like"/>
</dbReference>
<dbReference type="GO" id="GO:0015627">
    <property type="term" value="C:type II protein secretion system complex"/>
    <property type="evidence" value="ECO:0007669"/>
    <property type="project" value="InterPro"/>
</dbReference>
<comment type="similarity">
    <text evidence="9">Belongs to the GSP H family.</text>
</comment>
<evidence type="ECO:0000256" key="7">
    <source>
        <dbReference type="ARBA" id="ARBA00022989"/>
    </source>
</evidence>
<dbReference type="EMBL" id="RJUR01000011">
    <property type="protein sequence ID" value="ROQ53190.1"/>
    <property type="molecule type" value="Genomic_DNA"/>
</dbReference>
<dbReference type="PRINTS" id="PR00885">
    <property type="entry name" value="BCTERIALGSPH"/>
</dbReference>
<dbReference type="Pfam" id="PF07963">
    <property type="entry name" value="N_methyl"/>
    <property type="match status" value="1"/>
</dbReference>
<dbReference type="NCBIfam" id="TIGR01708">
    <property type="entry name" value="typeII_sec_gspH"/>
    <property type="match status" value="1"/>
</dbReference>
<keyword evidence="7 11" id="KW-1133">Transmembrane helix</keyword>
<comment type="subcellular location">
    <subcellularLocation>
        <location evidence="1">Cell inner membrane</location>
        <topology evidence="1">Single-pass membrane protein</topology>
    </subcellularLocation>
</comment>
<dbReference type="Proteomes" id="UP000269115">
    <property type="component" value="Unassembled WGS sequence"/>
</dbReference>
<gene>
    <name evidence="13" type="ORF">EDF85_0943</name>
</gene>
<accession>A0A9X8EM84</accession>
<evidence type="ECO:0000256" key="3">
    <source>
        <dbReference type="ARBA" id="ARBA00022475"/>
    </source>
</evidence>
<dbReference type="PROSITE" id="PS00409">
    <property type="entry name" value="PROKAR_NTER_METHYL"/>
    <property type="match status" value="1"/>
</dbReference>
<feature type="transmembrane region" description="Helical" evidence="11">
    <location>
        <begin position="12"/>
        <end position="33"/>
    </location>
</feature>
<organism evidence="13 14">
    <name type="scientific">Pseudomonas putida</name>
    <name type="common">Arthrobacter siderocapsulatus</name>
    <dbReference type="NCBI Taxonomy" id="303"/>
    <lineage>
        <taxon>Bacteria</taxon>
        <taxon>Pseudomonadati</taxon>
        <taxon>Pseudomonadota</taxon>
        <taxon>Gammaproteobacteria</taxon>
        <taxon>Pseudomonadales</taxon>
        <taxon>Pseudomonadaceae</taxon>
        <taxon>Pseudomonas</taxon>
    </lineage>
</organism>
<comment type="caution">
    <text evidence="13">The sequence shown here is derived from an EMBL/GenBank/DDBJ whole genome shotgun (WGS) entry which is preliminary data.</text>
</comment>
<evidence type="ECO:0000256" key="10">
    <source>
        <dbReference type="ARBA" id="ARBA00030775"/>
    </source>
</evidence>
<dbReference type="InterPro" id="IPR012902">
    <property type="entry name" value="N_methyl_site"/>
</dbReference>
<dbReference type="InterPro" id="IPR002416">
    <property type="entry name" value="T2SS_protein-GspH"/>
</dbReference>
<keyword evidence="4" id="KW-0488">Methylation</keyword>
<feature type="domain" description="General secretion pathway GspH" evidence="12">
    <location>
        <begin position="45"/>
        <end position="137"/>
    </location>
</feature>
<evidence type="ECO:0000256" key="1">
    <source>
        <dbReference type="ARBA" id="ARBA00004377"/>
    </source>
</evidence>
<keyword evidence="3" id="KW-1003">Cell membrane</keyword>
<protein>
    <recommendedName>
        <fullName evidence="2">Type II secretion system protein H</fullName>
    </recommendedName>
    <alternativeName>
        <fullName evidence="10">General secretion pathway protein H</fullName>
    </alternativeName>
</protein>
<evidence type="ECO:0000256" key="8">
    <source>
        <dbReference type="ARBA" id="ARBA00023136"/>
    </source>
</evidence>
<evidence type="ECO:0000313" key="14">
    <source>
        <dbReference type="Proteomes" id="UP000269115"/>
    </source>
</evidence>
<evidence type="ECO:0000256" key="2">
    <source>
        <dbReference type="ARBA" id="ARBA00021549"/>
    </source>
</evidence>
<name>A0A9X8EM84_PSEPU</name>
<evidence type="ECO:0000256" key="5">
    <source>
        <dbReference type="ARBA" id="ARBA00022519"/>
    </source>
</evidence>
<dbReference type="AlphaFoldDB" id="A0A9X8EM84"/>
<dbReference type="InterPro" id="IPR049875">
    <property type="entry name" value="TypeII_GspH"/>
</dbReference>
<evidence type="ECO:0000256" key="9">
    <source>
        <dbReference type="ARBA" id="ARBA00025772"/>
    </source>
</evidence>